<evidence type="ECO:0000256" key="2">
    <source>
        <dbReference type="ARBA" id="ARBA00022574"/>
    </source>
</evidence>
<dbReference type="GeneID" id="16073263"/>
<name>F2UCU0_SALR5</name>
<dbReference type="AlphaFoldDB" id="F2UCU0"/>
<dbReference type="InterPro" id="IPR036322">
    <property type="entry name" value="WD40_repeat_dom_sf"/>
</dbReference>
<dbReference type="eggNOG" id="KOG4714">
    <property type="taxonomic scope" value="Eukaryota"/>
</dbReference>
<dbReference type="PROSITE" id="PS50082">
    <property type="entry name" value="WD_REPEATS_2"/>
    <property type="match status" value="1"/>
</dbReference>
<dbReference type="SMART" id="SM00320">
    <property type="entry name" value="WD40"/>
    <property type="match status" value="3"/>
</dbReference>
<dbReference type="PANTHER" id="PTHR22652">
    <property type="entry name" value="NUCLEOPORIN NUP43"/>
    <property type="match status" value="1"/>
</dbReference>
<dbReference type="Pfam" id="PF00400">
    <property type="entry name" value="WD40"/>
    <property type="match status" value="1"/>
</dbReference>
<keyword evidence="7" id="KW-1185">Reference proteome</keyword>
<evidence type="ECO:0000313" key="7">
    <source>
        <dbReference type="Proteomes" id="UP000007799"/>
    </source>
</evidence>
<dbReference type="GO" id="GO:0031080">
    <property type="term" value="C:nuclear pore outer ring"/>
    <property type="evidence" value="ECO:0007669"/>
    <property type="project" value="TreeGrafter"/>
</dbReference>
<comment type="subcellular location">
    <subcellularLocation>
        <location evidence="1">Nucleus</location>
    </subcellularLocation>
</comment>
<dbReference type="Proteomes" id="UP000007799">
    <property type="component" value="Unassembled WGS sequence"/>
</dbReference>
<dbReference type="SUPFAM" id="SSF50978">
    <property type="entry name" value="WD40 repeat-like"/>
    <property type="match status" value="1"/>
</dbReference>
<protein>
    <submittedName>
        <fullName evidence="6">Uncharacterized protein</fullName>
    </submittedName>
</protein>
<organism evidence="7">
    <name type="scientific">Salpingoeca rosetta (strain ATCC 50818 / BSB-021)</name>
    <dbReference type="NCBI Taxonomy" id="946362"/>
    <lineage>
        <taxon>Eukaryota</taxon>
        <taxon>Choanoflagellata</taxon>
        <taxon>Craspedida</taxon>
        <taxon>Salpingoecidae</taxon>
        <taxon>Salpingoeca</taxon>
    </lineage>
</organism>
<dbReference type="PROSITE" id="PS50294">
    <property type="entry name" value="WD_REPEATS_REGION"/>
    <property type="match status" value="1"/>
</dbReference>
<dbReference type="InterPro" id="IPR001680">
    <property type="entry name" value="WD40_rpt"/>
</dbReference>
<evidence type="ECO:0000256" key="4">
    <source>
        <dbReference type="ARBA" id="ARBA00023242"/>
    </source>
</evidence>
<feature type="repeat" description="WD" evidence="5">
    <location>
        <begin position="257"/>
        <end position="299"/>
    </location>
</feature>
<keyword evidence="2 5" id="KW-0853">WD repeat</keyword>
<dbReference type="EMBL" id="GL832969">
    <property type="protein sequence ID" value="EGD74435.1"/>
    <property type="molecule type" value="Genomic_DNA"/>
</dbReference>
<dbReference type="InterPro" id="IPR015943">
    <property type="entry name" value="WD40/YVTN_repeat-like_dom_sf"/>
</dbReference>
<gene>
    <name evidence="6" type="ORF">PTSG_05800</name>
</gene>
<dbReference type="InParanoid" id="F2UCU0"/>
<dbReference type="KEGG" id="sre:PTSG_05800"/>
<evidence type="ECO:0000256" key="5">
    <source>
        <dbReference type="PROSITE-ProRule" id="PRU00221"/>
    </source>
</evidence>
<reference evidence="6" key="1">
    <citation type="submission" date="2009-08" db="EMBL/GenBank/DDBJ databases">
        <title>Annotation of Salpingoeca rosetta.</title>
        <authorList>
            <consortium name="The Broad Institute Genome Sequencing Platform"/>
            <person name="Russ C."/>
            <person name="Cuomo C."/>
            <person name="Burger G."/>
            <person name="Gray M.W."/>
            <person name="Holland P.W.H."/>
            <person name="King N."/>
            <person name="Lang F.B.F."/>
            <person name="Roger A.J."/>
            <person name="Ruiz-Trillo I."/>
            <person name="Young S.K."/>
            <person name="Zeng Q."/>
            <person name="Gargeya S."/>
            <person name="Alvarado L."/>
            <person name="Berlin A."/>
            <person name="Chapman S.B."/>
            <person name="Chen Z."/>
            <person name="Freedman E."/>
            <person name="Gellesch M."/>
            <person name="Goldberg J."/>
            <person name="Griggs A."/>
            <person name="Gujja S."/>
            <person name="Heilman E."/>
            <person name="Heiman D."/>
            <person name="Howarth C."/>
            <person name="Mehta T."/>
            <person name="Neiman D."/>
            <person name="Pearson M."/>
            <person name="Roberts A."/>
            <person name="Saif S."/>
            <person name="Shea T."/>
            <person name="Shenoy N."/>
            <person name="Sisk P."/>
            <person name="Stolte C."/>
            <person name="Sykes S."/>
            <person name="White J."/>
            <person name="Yandava C."/>
            <person name="Haas B."/>
            <person name="Nusbaum C."/>
            <person name="Birren B."/>
        </authorList>
    </citation>
    <scope>NUCLEOTIDE SEQUENCE [LARGE SCALE GENOMIC DNA]</scope>
    <source>
        <strain evidence="6">ATCC 50818</strain>
    </source>
</reference>
<proteinExistence type="predicted"/>
<evidence type="ECO:0000313" key="6">
    <source>
        <dbReference type="EMBL" id="EGD74435.1"/>
    </source>
</evidence>
<evidence type="ECO:0000256" key="1">
    <source>
        <dbReference type="ARBA" id="ARBA00004123"/>
    </source>
</evidence>
<dbReference type="RefSeq" id="XP_004992692.1">
    <property type="nucleotide sequence ID" value="XM_004992635.1"/>
</dbReference>
<evidence type="ECO:0000256" key="3">
    <source>
        <dbReference type="ARBA" id="ARBA00022737"/>
    </source>
</evidence>
<keyword evidence="4" id="KW-0539">Nucleus</keyword>
<dbReference type="STRING" id="946362.F2UCU0"/>
<sequence length="349" mass="36701">MQRSSSSGASSLPLEGVVAVAQLPQAQRNALVAISSHGKGTEALSLLDIETQSERGVPFSSKLASPTLSLSCQQSIPLAPLHVTGLNSEAVVDDVFEEAATMTPPPAHATDRAEERQPVSGLSVLSGGDGRFCSTTEDGLLHVWDAAAPARVGSWGRPKALRCSMLSCVAQTHKDVVVGTNVGAVEIWDTHAPTADSKSGSSAALTFTSEPSEDGSLQMFHSIAVHPSERNIIVAGGHDGLLVFWDARQPLVPLATIQAHTGPVWDISFAPRNPHVLVTAGEDGSVLHWNTNPRQAAARTSFNISTDSGELVVTDMAAHAVGSVSRAVVVDRTVVYSRYHHQLTALNLP</sequence>
<dbReference type="Gene3D" id="2.130.10.10">
    <property type="entry name" value="YVTN repeat-like/Quinoprotein amine dehydrogenase"/>
    <property type="match status" value="1"/>
</dbReference>
<dbReference type="OrthoDB" id="9890280at2759"/>
<keyword evidence="3" id="KW-0677">Repeat</keyword>
<dbReference type="PANTHER" id="PTHR22652:SF0">
    <property type="entry name" value="NUCLEOPORIN NUP43"/>
    <property type="match status" value="1"/>
</dbReference>
<accession>F2UCU0</accession>